<dbReference type="PANTHER" id="PTHR24298:SF800">
    <property type="entry name" value="CYTOCHROME P450 89A2-RELATED"/>
    <property type="match status" value="1"/>
</dbReference>
<dbReference type="EMBL" id="JQ260899">
    <property type="protein sequence ID" value="AEW07393.1"/>
    <property type="molecule type" value="Genomic_DNA"/>
</dbReference>
<keyword evidence="5" id="KW-0472">Membrane</keyword>
<feature type="non-terminal residue" evidence="6">
    <location>
        <position position="131"/>
    </location>
</feature>
<reference evidence="6" key="1">
    <citation type="submission" date="2011-12" db="EMBL/GenBank/DDBJ databases">
        <title>Nucleotide Diversity and Divergence in the Loblolly Pine Gene Space.</title>
        <authorList>
            <person name="Neale D.B."/>
            <person name="Wegrzyn J.L."/>
            <person name="Lee J.M."/>
            <person name="Eckert A.J."/>
            <person name="Liechty J.D."/>
            <person name="Stevens K.A."/>
            <person name="Langley C.H."/>
        </authorList>
    </citation>
    <scope>NUCLEOTIDE SEQUENCE</scope>
    <source>
        <strain evidence="6">13484</strain>
        <tissue evidence="6">Megagametophyte</tissue>
    </source>
</reference>
<dbReference type="InterPro" id="IPR051103">
    <property type="entry name" value="Plant_metabolite_P450s"/>
</dbReference>
<evidence type="ECO:0000256" key="5">
    <source>
        <dbReference type="ARBA" id="ARBA00023136"/>
    </source>
</evidence>
<sequence>MCFGSKPDEKTVISAQDVLREVLLVRGGLDEGIAIAGFSYLRRQARMAEIRRKQRETLLALINQRRDTPPPAGGAYVDTLFNLTVDSGRSLHDDELVALCSEFINAGTDTTTTSLQWLMANLVIRQDIQAR</sequence>
<comment type="subcellular location">
    <subcellularLocation>
        <location evidence="1">Membrane</location>
        <topology evidence="1">Single-pass membrane protein</topology>
    </subcellularLocation>
</comment>
<dbReference type="PANTHER" id="PTHR24298">
    <property type="entry name" value="FLAVONOID 3'-MONOOXYGENASE-RELATED"/>
    <property type="match status" value="1"/>
</dbReference>
<dbReference type="AlphaFoldDB" id="H9M8E7"/>
<evidence type="ECO:0008006" key="7">
    <source>
        <dbReference type="Google" id="ProtNLM"/>
    </source>
</evidence>
<keyword evidence="2" id="KW-0812">Transmembrane</keyword>
<accession>H9M8E7</accession>
<keyword evidence="3" id="KW-0479">Metal-binding</keyword>
<dbReference type="InterPro" id="IPR001128">
    <property type="entry name" value="Cyt_P450"/>
</dbReference>
<dbReference type="GO" id="GO:0016020">
    <property type="term" value="C:membrane"/>
    <property type="evidence" value="ECO:0007669"/>
    <property type="project" value="UniProtKB-SubCell"/>
</dbReference>
<evidence type="ECO:0000256" key="1">
    <source>
        <dbReference type="ARBA" id="ARBA00004167"/>
    </source>
</evidence>
<dbReference type="GO" id="GO:0005506">
    <property type="term" value="F:iron ion binding"/>
    <property type="evidence" value="ECO:0007669"/>
    <property type="project" value="InterPro"/>
</dbReference>
<proteinExistence type="predicted"/>
<gene>
    <name evidence="6" type="ORF">0_192_01</name>
</gene>
<dbReference type="Gene3D" id="1.10.630.10">
    <property type="entry name" value="Cytochrome P450"/>
    <property type="match status" value="1"/>
</dbReference>
<organism evidence="6">
    <name type="scientific">Pinus radiata</name>
    <name type="common">Monterey pine</name>
    <name type="synonym">Pinus insignis</name>
    <dbReference type="NCBI Taxonomy" id="3347"/>
    <lineage>
        <taxon>Eukaryota</taxon>
        <taxon>Viridiplantae</taxon>
        <taxon>Streptophyta</taxon>
        <taxon>Embryophyta</taxon>
        <taxon>Tracheophyta</taxon>
        <taxon>Spermatophyta</taxon>
        <taxon>Pinopsida</taxon>
        <taxon>Pinidae</taxon>
        <taxon>Conifers I</taxon>
        <taxon>Pinales</taxon>
        <taxon>Pinaceae</taxon>
        <taxon>Pinus</taxon>
        <taxon>Pinus subgen. Pinus</taxon>
    </lineage>
</organism>
<keyword evidence="4" id="KW-1133">Transmembrane helix</keyword>
<evidence type="ECO:0000256" key="3">
    <source>
        <dbReference type="ARBA" id="ARBA00022723"/>
    </source>
</evidence>
<name>H9M8E7_PINRA</name>
<dbReference type="GO" id="GO:0016709">
    <property type="term" value="F:oxidoreductase activity, acting on paired donors, with incorporation or reduction of molecular oxygen, NAD(P)H as one donor, and incorporation of one atom of oxygen"/>
    <property type="evidence" value="ECO:0007669"/>
    <property type="project" value="TreeGrafter"/>
</dbReference>
<evidence type="ECO:0000256" key="2">
    <source>
        <dbReference type="ARBA" id="ARBA00022692"/>
    </source>
</evidence>
<protein>
    <recommendedName>
        <fullName evidence="7">Cytochrome P450</fullName>
    </recommendedName>
</protein>
<dbReference type="GO" id="GO:0020037">
    <property type="term" value="F:heme binding"/>
    <property type="evidence" value="ECO:0007669"/>
    <property type="project" value="InterPro"/>
</dbReference>
<dbReference type="SUPFAM" id="SSF48264">
    <property type="entry name" value="Cytochrome P450"/>
    <property type="match status" value="1"/>
</dbReference>
<dbReference type="InterPro" id="IPR036396">
    <property type="entry name" value="Cyt_P450_sf"/>
</dbReference>
<evidence type="ECO:0000313" key="6">
    <source>
        <dbReference type="EMBL" id="AEW07393.1"/>
    </source>
</evidence>
<dbReference type="Pfam" id="PF00067">
    <property type="entry name" value="p450"/>
    <property type="match status" value="1"/>
</dbReference>
<evidence type="ECO:0000256" key="4">
    <source>
        <dbReference type="ARBA" id="ARBA00022989"/>
    </source>
</evidence>